<evidence type="ECO:0008006" key="5">
    <source>
        <dbReference type="Google" id="ProtNLM"/>
    </source>
</evidence>
<feature type="transmembrane region" description="Helical" evidence="3">
    <location>
        <begin position="557"/>
        <end position="578"/>
    </location>
</feature>
<dbReference type="EMBL" id="BKCJ010005293">
    <property type="protein sequence ID" value="GEU65930.1"/>
    <property type="molecule type" value="Genomic_DNA"/>
</dbReference>
<proteinExistence type="predicted"/>
<feature type="region of interest" description="Disordered" evidence="2">
    <location>
        <begin position="112"/>
        <end position="141"/>
    </location>
</feature>
<evidence type="ECO:0000256" key="3">
    <source>
        <dbReference type="SAM" id="Phobius"/>
    </source>
</evidence>
<feature type="coiled-coil region" evidence="1">
    <location>
        <begin position="147"/>
        <end position="181"/>
    </location>
</feature>
<reference evidence="4" key="1">
    <citation type="journal article" date="2019" name="Sci. Rep.">
        <title>Draft genome of Tanacetum cinerariifolium, the natural source of mosquito coil.</title>
        <authorList>
            <person name="Yamashiro T."/>
            <person name="Shiraishi A."/>
            <person name="Satake H."/>
            <person name="Nakayama K."/>
        </authorList>
    </citation>
    <scope>NUCLEOTIDE SEQUENCE</scope>
</reference>
<feature type="compositionally biased region" description="Basic residues" evidence="2">
    <location>
        <begin position="127"/>
        <end position="137"/>
    </location>
</feature>
<name>A0A6L2LXA9_TANCI</name>
<organism evidence="4">
    <name type="scientific">Tanacetum cinerariifolium</name>
    <name type="common">Dalmatian daisy</name>
    <name type="synonym">Chrysanthemum cinerariifolium</name>
    <dbReference type="NCBI Taxonomy" id="118510"/>
    <lineage>
        <taxon>Eukaryota</taxon>
        <taxon>Viridiplantae</taxon>
        <taxon>Streptophyta</taxon>
        <taxon>Embryophyta</taxon>
        <taxon>Tracheophyta</taxon>
        <taxon>Spermatophyta</taxon>
        <taxon>Magnoliopsida</taxon>
        <taxon>eudicotyledons</taxon>
        <taxon>Gunneridae</taxon>
        <taxon>Pentapetalae</taxon>
        <taxon>asterids</taxon>
        <taxon>campanulids</taxon>
        <taxon>Asterales</taxon>
        <taxon>Asteraceae</taxon>
        <taxon>Asteroideae</taxon>
        <taxon>Anthemideae</taxon>
        <taxon>Anthemidinae</taxon>
        <taxon>Tanacetum</taxon>
    </lineage>
</organism>
<feature type="compositionally biased region" description="Polar residues" evidence="2">
    <location>
        <begin position="113"/>
        <end position="126"/>
    </location>
</feature>
<evidence type="ECO:0000256" key="2">
    <source>
        <dbReference type="SAM" id="MobiDB-lite"/>
    </source>
</evidence>
<evidence type="ECO:0000313" key="4">
    <source>
        <dbReference type="EMBL" id="GEU65930.1"/>
    </source>
</evidence>
<evidence type="ECO:0000256" key="1">
    <source>
        <dbReference type="SAM" id="Coils"/>
    </source>
</evidence>
<accession>A0A6L2LXA9</accession>
<keyword evidence="3" id="KW-0812">Transmembrane</keyword>
<gene>
    <name evidence="4" type="ORF">Tci_037908</name>
</gene>
<keyword evidence="1" id="KW-0175">Coiled coil</keyword>
<keyword evidence="3" id="KW-0472">Membrane</keyword>
<sequence length="593" mass="67258">MRYEKPFKKLTFYKAFFSPQWKFFIHTILQCLSAKTTLWNEFSSAMASAIICLANNQKFNFLKYILDNLKKNLEDGVPFYMFPRIGFSEAVTPLFGTMMVQAVKEVGDLPTDVQDTSIPDTPSSFQPHRKHKPRRKEKKEAEVIEIKSSHKVKIVELDSMVEKLEEENMSLTKELKSFNTKVKSSAIKETMVDKEESSKQGRKIADINTDAEVNLKNVYNLDMAHEETVLSMQDVTDADVKKVSEEMVEVITTDKIIVNKVSTTGGELNAANEEPVNSASTNITTAQPSKATKTIVDITTAPKAKEIVFHDKKESTTRTVSSKSQVKDKGKAKLVDEEVARRIEAQWNADMKDNIDWNEVIKQVQSRQSDVPPTIMDYKIYMEGKKEHFQITRANGNHQMYLASSTMLKNFDREDLKVLWKIVKDRFKESQPKEVRCLFMAYFKGLSPYVYENTFEVFSQRGLVPVMTLMLSVVAIRYITKTSSLIGALLSALKKRIDFLAPFDKNQLSAVSFSLRLCFPSTVMVLRIPVMSTWVHAKTSGLDLKRSCSFSLKFDGSFLPMMTVCLGYLLLTITLSSASVQLKISSISPGILH</sequence>
<comment type="caution">
    <text evidence="4">The sequence shown here is derived from an EMBL/GenBank/DDBJ whole genome shotgun (WGS) entry which is preliminary data.</text>
</comment>
<protein>
    <recommendedName>
        <fullName evidence="5">Synaptobrevin, longin-like domain protein</fullName>
    </recommendedName>
</protein>
<dbReference type="AlphaFoldDB" id="A0A6L2LXA9"/>
<keyword evidence="3" id="KW-1133">Transmembrane helix</keyword>